<evidence type="ECO:0000313" key="2">
    <source>
        <dbReference type="Proteomes" id="UP001062846"/>
    </source>
</evidence>
<keyword evidence="2" id="KW-1185">Reference proteome</keyword>
<sequence length="142" mass="15817">MTMMFESMQEISDRLPAKSTPNLESSLVRGAPVADPQVAELIAKISKLEESILKTERMGRSEIDMDRLSLFPNAKLPEKFKGMDFAKFDGTTDLKAHLLGYVGSLSMRGVKKNAMAQLFHESPTGPALQWFLSLAPSKKKTW</sequence>
<proteinExistence type="predicted"/>
<evidence type="ECO:0000313" key="1">
    <source>
        <dbReference type="EMBL" id="KAI8572651.1"/>
    </source>
</evidence>
<reference evidence="1" key="1">
    <citation type="submission" date="2022-02" db="EMBL/GenBank/DDBJ databases">
        <title>Plant Genome Project.</title>
        <authorList>
            <person name="Zhang R.-G."/>
        </authorList>
    </citation>
    <scope>NUCLEOTIDE SEQUENCE</scope>
    <source>
        <strain evidence="1">AT1</strain>
    </source>
</reference>
<dbReference type="EMBL" id="CM046388">
    <property type="protein sequence ID" value="KAI8572651.1"/>
    <property type="molecule type" value="Genomic_DNA"/>
</dbReference>
<comment type="caution">
    <text evidence="1">The sequence shown here is derived from an EMBL/GenBank/DDBJ whole genome shotgun (WGS) entry which is preliminary data.</text>
</comment>
<gene>
    <name evidence="1" type="ORF">RHMOL_Rhmol01G0216000</name>
</gene>
<accession>A0ACC0Q4A5</accession>
<dbReference type="Proteomes" id="UP001062846">
    <property type="component" value="Chromosome 1"/>
</dbReference>
<protein>
    <submittedName>
        <fullName evidence="1">Uncharacterized protein</fullName>
    </submittedName>
</protein>
<organism evidence="1 2">
    <name type="scientific">Rhododendron molle</name>
    <name type="common">Chinese azalea</name>
    <name type="synonym">Azalea mollis</name>
    <dbReference type="NCBI Taxonomy" id="49168"/>
    <lineage>
        <taxon>Eukaryota</taxon>
        <taxon>Viridiplantae</taxon>
        <taxon>Streptophyta</taxon>
        <taxon>Embryophyta</taxon>
        <taxon>Tracheophyta</taxon>
        <taxon>Spermatophyta</taxon>
        <taxon>Magnoliopsida</taxon>
        <taxon>eudicotyledons</taxon>
        <taxon>Gunneridae</taxon>
        <taxon>Pentapetalae</taxon>
        <taxon>asterids</taxon>
        <taxon>Ericales</taxon>
        <taxon>Ericaceae</taxon>
        <taxon>Ericoideae</taxon>
        <taxon>Rhodoreae</taxon>
        <taxon>Rhododendron</taxon>
    </lineage>
</organism>
<name>A0ACC0Q4A5_RHOML</name>